<comment type="similarity">
    <text evidence="1">Belongs to the MsrA Met sulfoxide reductase family.</text>
</comment>
<evidence type="ECO:0000313" key="6">
    <source>
        <dbReference type="EMBL" id="CAJ1943247.1"/>
    </source>
</evidence>
<dbReference type="SUPFAM" id="SSF55068">
    <property type="entry name" value="Peptide methionine sulfoxide reductase"/>
    <property type="match status" value="1"/>
</dbReference>
<dbReference type="InterPro" id="IPR036509">
    <property type="entry name" value="Met_Sox_Rdtase_MsrA_sf"/>
</dbReference>
<evidence type="ECO:0000256" key="1">
    <source>
        <dbReference type="ARBA" id="ARBA00005591"/>
    </source>
</evidence>
<dbReference type="GO" id="GO:0008113">
    <property type="term" value="F:peptide-methionine (S)-S-oxide reductase activity"/>
    <property type="evidence" value="ECO:0007669"/>
    <property type="project" value="UniProtKB-EC"/>
</dbReference>
<sequence>MTHKNKIKSLTIIALFFSVGLPFSPKLSFLTRSKSLIQIHDGDLPMIRSADKDSFAGCDIVTVECHLRPEGSFVPEALFDGVFMDDDETHNKTLTFALGKGNYLPGLHDLISTLNEGESVHNQTLDAGWGAWNPDLEATLSFDSIQNSGIDISLIQPGVELVMGNGIKATVTERNGDESFKVDANPPLAGASYSAYVKLISKVTGPDSGFLYPPLSDSNKIHVATFAFGCFWGAELAFMRENGVVGTKVGYTQGQSEYPTYKEVCSGSTGHTESVMVLYDSEVVSYARLVELMMDRLGENKFLKNQVGNDRGTQYRHGIYYHNDDQKSVATSAIESFGEDCVTEVLPAKVFYDAEDYHQQYLLKGGQSAKKGDTSFIRCYG</sequence>
<evidence type="ECO:0000256" key="3">
    <source>
        <dbReference type="ARBA" id="ARBA00023002"/>
    </source>
</evidence>
<name>A0AAD2CVL6_9STRA</name>
<feature type="domain" description="Peptide methionine sulphoxide reductase MsrA" evidence="5">
    <location>
        <begin position="224"/>
        <end position="366"/>
    </location>
</feature>
<proteinExistence type="inferred from homology"/>
<dbReference type="PANTHER" id="PTHR43774">
    <property type="entry name" value="PEPTIDE METHIONINE SULFOXIDE REDUCTASE"/>
    <property type="match status" value="1"/>
</dbReference>
<accession>A0AAD2CVL6</accession>
<keyword evidence="3" id="KW-0560">Oxidoreductase</keyword>
<dbReference type="Gene3D" id="3.30.1060.10">
    <property type="entry name" value="Peptide methionine sulphoxide reductase MsrA"/>
    <property type="match status" value="1"/>
</dbReference>
<dbReference type="EC" id="1.8.4.11" evidence="2"/>
<keyword evidence="7" id="KW-1185">Reference proteome</keyword>
<dbReference type="InterPro" id="IPR002569">
    <property type="entry name" value="Met_Sox_Rdtase_MsrA_dom"/>
</dbReference>
<dbReference type="NCBIfam" id="TIGR00401">
    <property type="entry name" value="msrA"/>
    <property type="match status" value="1"/>
</dbReference>
<evidence type="ECO:0000259" key="5">
    <source>
        <dbReference type="Pfam" id="PF01625"/>
    </source>
</evidence>
<evidence type="ECO:0000313" key="7">
    <source>
        <dbReference type="Proteomes" id="UP001295423"/>
    </source>
</evidence>
<reference evidence="6" key="1">
    <citation type="submission" date="2023-08" db="EMBL/GenBank/DDBJ databases">
        <authorList>
            <person name="Audoor S."/>
            <person name="Bilcke G."/>
        </authorList>
    </citation>
    <scope>NUCLEOTIDE SEQUENCE</scope>
</reference>
<dbReference type="Pfam" id="PF01625">
    <property type="entry name" value="PMSR"/>
    <property type="match status" value="1"/>
</dbReference>
<dbReference type="AlphaFoldDB" id="A0AAD2CVL6"/>
<dbReference type="GO" id="GO:0003755">
    <property type="term" value="F:peptidyl-prolyl cis-trans isomerase activity"/>
    <property type="evidence" value="ECO:0007669"/>
    <property type="project" value="InterPro"/>
</dbReference>
<dbReference type="EMBL" id="CAKOGP040001113">
    <property type="protein sequence ID" value="CAJ1943247.1"/>
    <property type="molecule type" value="Genomic_DNA"/>
</dbReference>
<dbReference type="Proteomes" id="UP001295423">
    <property type="component" value="Unassembled WGS sequence"/>
</dbReference>
<dbReference type="InterPro" id="IPR046357">
    <property type="entry name" value="PPIase_dom_sf"/>
</dbReference>
<comment type="caution">
    <text evidence="6">The sequence shown here is derived from an EMBL/GenBank/DDBJ whole genome shotgun (WGS) entry which is preliminary data.</text>
</comment>
<protein>
    <recommendedName>
        <fullName evidence="2">peptide-methionine (S)-S-oxide reductase</fullName>
        <ecNumber evidence="2">1.8.4.11</ecNumber>
    </recommendedName>
    <alternativeName>
        <fullName evidence="4">Peptide-methionine (S)-S-oxide reductase</fullName>
    </alternativeName>
</protein>
<gene>
    <name evidence="6" type="ORF">CYCCA115_LOCUS8344</name>
</gene>
<dbReference type="HAMAP" id="MF_01401">
    <property type="entry name" value="MsrA"/>
    <property type="match status" value="1"/>
</dbReference>
<dbReference type="Gene3D" id="3.10.50.40">
    <property type="match status" value="1"/>
</dbReference>
<evidence type="ECO:0000256" key="4">
    <source>
        <dbReference type="ARBA" id="ARBA00030643"/>
    </source>
</evidence>
<dbReference type="SUPFAM" id="SSF54534">
    <property type="entry name" value="FKBP-like"/>
    <property type="match status" value="1"/>
</dbReference>
<organism evidence="6 7">
    <name type="scientific">Cylindrotheca closterium</name>
    <dbReference type="NCBI Taxonomy" id="2856"/>
    <lineage>
        <taxon>Eukaryota</taxon>
        <taxon>Sar</taxon>
        <taxon>Stramenopiles</taxon>
        <taxon>Ochrophyta</taxon>
        <taxon>Bacillariophyta</taxon>
        <taxon>Bacillariophyceae</taxon>
        <taxon>Bacillariophycidae</taxon>
        <taxon>Bacillariales</taxon>
        <taxon>Bacillariaceae</taxon>
        <taxon>Cylindrotheca</taxon>
    </lineage>
</organism>
<evidence type="ECO:0000256" key="2">
    <source>
        <dbReference type="ARBA" id="ARBA00012502"/>
    </source>
</evidence>
<dbReference type="PANTHER" id="PTHR43774:SF1">
    <property type="entry name" value="PEPTIDE METHIONINE SULFOXIDE REDUCTASE MSRA 2"/>
    <property type="match status" value="1"/>
</dbReference>